<dbReference type="PROSITE" id="PS00599">
    <property type="entry name" value="AA_TRANSFER_CLASS_2"/>
    <property type="match status" value="1"/>
</dbReference>
<dbReference type="GO" id="GO:0030170">
    <property type="term" value="F:pyridoxal phosphate binding"/>
    <property type="evidence" value="ECO:0007669"/>
    <property type="project" value="InterPro"/>
</dbReference>
<evidence type="ECO:0000256" key="4">
    <source>
        <dbReference type="ARBA" id="ARBA00022679"/>
    </source>
</evidence>
<keyword evidence="4" id="KW-0808">Transferase</keyword>
<dbReference type="Proteomes" id="UP000608594">
    <property type="component" value="Unassembled WGS sequence"/>
</dbReference>
<evidence type="ECO:0000256" key="8">
    <source>
        <dbReference type="SAM" id="MobiDB-lite"/>
    </source>
</evidence>
<evidence type="ECO:0000313" key="10">
    <source>
        <dbReference type="EMBL" id="MBC9247544.1"/>
    </source>
</evidence>
<comment type="caution">
    <text evidence="10">The sequence shown here is derived from an EMBL/GenBank/DDBJ whole genome shotgun (WGS) entry which is preliminary data.</text>
</comment>
<dbReference type="EMBL" id="JACOQL010000004">
    <property type="protein sequence ID" value="MBC9247544.1"/>
    <property type="molecule type" value="Genomic_DNA"/>
</dbReference>
<organism evidence="10 11">
    <name type="scientific">Paracoccus amoyensis</name>
    <dbReference type="NCBI Taxonomy" id="2760093"/>
    <lineage>
        <taxon>Bacteria</taxon>
        <taxon>Pseudomonadati</taxon>
        <taxon>Pseudomonadota</taxon>
        <taxon>Alphaproteobacteria</taxon>
        <taxon>Rhodobacterales</taxon>
        <taxon>Paracoccaceae</taxon>
        <taxon>Paracoccus</taxon>
    </lineage>
</organism>
<comment type="cofactor">
    <cofactor evidence="1 7">
        <name>pyridoxal 5'-phosphate</name>
        <dbReference type="ChEBI" id="CHEBI:597326"/>
    </cofactor>
</comment>
<evidence type="ECO:0000256" key="3">
    <source>
        <dbReference type="ARBA" id="ARBA00022576"/>
    </source>
</evidence>
<keyword evidence="3 10" id="KW-0032">Aminotransferase</keyword>
<dbReference type="SUPFAM" id="SSF53383">
    <property type="entry name" value="PLP-dependent transferases"/>
    <property type="match status" value="1"/>
</dbReference>
<keyword evidence="11" id="KW-1185">Reference proteome</keyword>
<dbReference type="InterPro" id="IPR004839">
    <property type="entry name" value="Aminotransferase_I/II_large"/>
</dbReference>
<dbReference type="PANTHER" id="PTHR43643">
    <property type="entry name" value="HISTIDINOL-PHOSPHATE AMINOTRANSFERASE 2"/>
    <property type="match status" value="1"/>
</dbReference>
<evidence type="ECO:0000256" key="7">
    <source>
        <dbReference type="RuleBase" id="RU003693"/>
    </source>
</evidence>
<dbReference type="InterPro" id="IPR001917">
    <property type="entry name" value="Aminotrans_II_pyridoxalP_BS"/>
</dbReference>
<proteinExistence type="inferred from homology"/>
<dbReference type="InterPro" id="IPR050106">
    <property type="entry name" value="HistidinolP_aminotransfase"/>
</dbReference>
<evidence type="ECO:0000256" key="6">
    <source>
        <dbReference type="ARBA" id="ARBA00029440"/>
    </source>
</evidence>
<dbReference type="Gene3D" id="3.90.1150.10">
    <property type="entry name" value="Aspartate Aminotransferase, domain 1"/>
    <property type="match status" value="1"/>
</dbReference>
<dbReference type="AlphaFoldDB" id="A0A926GHU3"/>
<feature type="compositionally biased region" description="Basic residues" evidence="8">
    <location>
        <begin position="173"/>
        <end position="184"/>
    </location>
</feature>
<name>A0A926GHU3_9RHOB</name>
<accession>A0A926GHU3</accession>
<dbReference type="InterPro" id="IPR015422">
    <property type="entry name" value="PyrdxlP-dep_Trfase_small"/>
</dbReference>
<dbReference type="Pfam" id="PF00155">
    <property type="entry name" value="Aminotran_1_2"/>
    <property type="match status" value="1"/>
</dbReference>
<evidence type="ECO:0000256" key="2">
    <source>
        <dbReference type="ARBA" id="ARBA00007970"/>
    </source>
</evidence>
<feature type="region of interest" description="Disordered" evidence="8">
    <location>
        <begin position="149"/>
        <end position="184"/>
    </location>
</feature>
<feature type="domain" description="Aminotransferase class I/classII large" evidence="9">
    <location>
        <begin position="2"/>
        <end position="125"/>
    </location>
</feature>
<evidence type="ECO:0000256" key="5">
    <source>
        <dbReference type="ARBA" id="ARBA00022898"/>
    </source>
</evidence>
<dbReference type="Gene3D" id="3.40.640.10">
    <property type="entry name" value="Type I PLP-dependent aspartate aminotransferase-like (Major domain)"/>
    <property type="match status" value="1"/>
</dbReference>
<evidence type="ECO:0000259" key="9">
    <source>
        <dbReference type="Pfam" id="PF00155"/>
    </source>
</evidence>
<dbReference type="PANTHER" id="PTHR43643:SF3">
    <property type="entry name" value="HISTIDINOL-PHOSPHATE AMINOTRANSFERASE"/>
    <property type="match status" value="1"/>
</dbReference>
<gene>
    <name evidence="10" type="ORF">H4P12_12695</name>
</gene>
<comment type="similarity">
    <text evidence="2">Belongs to the class-II pyridoxal-phosphate-dependent aminotransferase family. Histidinol-phosphate aminotransferase subfamily.</text>
</comment>
<evidence type="ECO:0000256" key="1">
    <source>
        <dbReference type="ARBA" id="ARBA00001933"/>
    </source>
</evidence>
<keyword evidence="5 7" id="KW-0663">Pyridoxal phosphate</keyword>
<sequence>MVFDEAYREYLDPALAFDPCAIMREAGLDWISLRTFSKAYGLAGGRVGYGLCASPALTRALHKTRNPFAVKAFAGAAARAALQDQAHLARTVALARSERARLSAVLTAAGHEVVPSQANFLFFRTPTRPRISPRRCGVGACWSRAGKSRLPWTGPASPSPPRPKTTPSWMPCPRRKRCRSPAPR</sequence>
<dbReference type="InterPro" id="IPR015424">
    <property type="entry name" value="PyrdxlP-dep_Trfase"/>
</dbReference>
<dbReference type="InterPro" id="IPR015421">
    <property type="entry name" value="PyrdxlP-dep_Trfase_major"/>
</dbReference>
<evidence type="ECO:0000313" key="11">
    <source>
        <dbReference type="Proteomes" id="UP000608594"/>
    </source>
</evidence>
<reference evidence="10" key="1">
    <citation type="submission" date="2020-08" db="EMBL/GenBank/DDBJ databases">
        <title>Paracoccus amoyensis sp. nov., isolated from the surface seawater at coast of Xiamen, Fujian.</title>
        <authorList>
            <person name="Lyu L."/>
        </authorList>
    </citation>
    <scope>NUCLEOTIDE SEQUENCE</scope>
    <source>
        <strain evidence="10">11-3</strain>
    </source>
</reference>
<dbReference type="GO" id="GO:0008483">
    <property type="term" value="F:transaminase activity"/>
    <property type="evidence" value="ECO:0007669"/>
    <property type="project" value="UniProtKB-KW"/>
</dbReference>
<protein>
    <submittedName>
        <fullName evidence="10">Aminotransferase class I/II-fold pyridoxal phosphate-dependent enzyme</fullName>
    </submittedName>
</protein>
<comment type="pathway">
    <text evidence="6">Amino-acid biosynthesis.</text>
</comment>